<feature type="region of interest" description="Disordered" evidence="12">
    <location>
        <begin position="725"/>
        <end position="753"/>
    </location>
</feature>
<dbReference type="GO" id="GO:0009279">
    <property type="term" value="C:cell outer membrane"/>
    <property type="evidence" value="ECO:0007669"/>
    <property type="project" value="UniProtKB-SubCell"/>
</dbReference>
<dbReference type="InterPro" id="IPR036942">
    <property type="entry name" value="Beta-barrel_TonB_sf"/>
</dbReference>
<evidence type="ECO:0000256" key="1">
    <source>
        <dbReference type="ARBA" id="ARBA00004571"/>
    </source>
</evidence>
<evidence type="ECO:0000313" key="16">
    <source>
        <dbReference type="Proteomes" id="UP000696931"/>
    </source>
</evidence>
<dbReference type="Pfam" id="PF00593">
    <property type="entry name" value="TonB_dep_Rec_b-barrel"/>
    <property type="match status" value="1"/>
</dbReference>
<evidence type="ECO:0000313" key="15">
    <source>
        <dbReference type="EMBL" id="MBI5168688.1"/>
    </source>
</evidence>
<reference evidence="15" key="1">
    <citation type="submission" date="2020-07" db="EMBL/GenBank/DDBJ databases">
        <title>Huge and variable diversity of episymbiotic CPR bacteria and DPANN archaea in groundwater ecosystems.</title>
        <authorList>
            <person name="He C.Y."/>
            <person name="Keren R."/>
            <person name="Whittaker M."/>
            <person name="Farag I.F."/>
            <person name="Doudna J."/>
            <person name="Cate J.H.D."/>
            <person name="Banfield J.F."/>
        </authorList>
    </citation>
    <scope>NUCLEOTIDE SEQUENCE</scope>
    <source>
        <strain evidence="15">NC_groundwater_1813_Pr3_B-0.1um_71_17</strain>
    </source>
</reference>
<keyword evidence="2 10" id="KW-0813">Transport</keyword>
<dbReference type="Pfam" id="PF07715">
    <property type="entry name" value="Plug"/>
    <property type="match status" value="1"/>
</dbReference>
<proteinExistence type="inferred from homology"/>
<evidence type="ECO:0000256" key="7">
    <source>
        <dbReference type="ARBA" id="ARBA00023136"/>
    </source>
</evidence>
<keyword evidence="4 10" id="KW-0812">Transmembrane</keyword>
<dbReference type="Gene3D" id="2.40.170.20">
    <property type="entry name" value="TonB-dependent receptor, beta-barrel domain"/>
    <property type="match status" value="1"/>
</dbReference>
<dbReference type="InterPro" id="IPR012910">
    <property type="entry name" value="Plug_dom"/>
</dbReference>
<protein>
    <submittedName>
        <fullName evidence="15">TonB-dependent receptor</fullName>
    </submittedName>
</protein>
<dbReference type="InterPro" id="IPR039426">
    <property type="entry name" value="TonB-dep_rcpt-like"/>
</dbReference>
<keyword evidence="6 11" id="KW-0798">TonB box</keyword>
<dbReference type="PANTHER" id="PTHR30069">
    <property type="entry name" value="TONB-DEPENDENT OUTER MEMBRANE RECEPTOR"/>
    <property type="match status" value="1"/>
</dbReference>
<feature type="domain" description="TonB-dependent receptor-like beta-barrel" evidence="13">
    <location>
        <begin position="340"/>
        <end position="767"/>
    </location>
</feature>
<dbReference type="EMBL" id="JACRIW010000032">
    <property type="protein sequence ID" value="MBI5168688.1"/>
    <property type="molecule type" value="Genomic_DNA"/>
</dbReference>
<dbReference type="SUPFAM" id="SSF49452">
    <property type="entry name" value="Starch-binding domain-like"/>
    <property type="match status" value="1"/>
</dbReference>
<feature type="domain" description="TonB-dependent receptor plug" evidence="14">
    <location>
        <begin position="135"/>
        <end position="224"/>
    </location>
</feature>
<dbReference type="Gene3D" id="2.170.130.10">
    <property type="entry name" value="TonB-dependent receptor, plug domain"/>
    <property type="match status" value="1"/>
</dbReference>
<dbReference type="InterPro" id="IPR000531">
    <property type="entry name" value="Beta-barrel_TonB"/>
</dbReference>
<evidence type="ECO:0000256" key="8">
    <source>
        <dbReference type="ARBA" id="ARBA00023170"/>
    </source>
</evidence>
<dbReference type="InterPro" id="IPR037066">
    <property type="entry name" value="Plug_dom_sf"/>
</dbReference>
<gene>
    <name evidence="15" type="ORF">HZA61_04285</name>
</gene>
<organism evidence="15 16">
    <name type="scientific">Eiseniibacteriota bacterium</name>
    <dbReference type="NCBI Taxonomy" id="2212470"/>
    <lineage>
        <taxon>Bacteria</taxon>
        <taxon>Candidatus Eiseniibacteriota</taxon>
    </lineage>
</organism>
<dbReference type="Pfam" id="PF13620">
    <property type="entry name" value="CarboxypepD_reg"/>
    <property type="match status" value="1"/>
</dbReference>
<evidence type="ECO:0000256" key="11">
    <source>
        <dbReference type="RuleBase" id="RU003357"/>
    </source>
</evidence>
<evidence type="ECO:0000256" key="9">
    <source>
        <dbReference type="ARBA" id="ARBA00023237"/>
    </source>
</evidence>
<sequence>MDRRSMGRGLMRVLVGAALLAAVWVGAAVAGTTGKITGKVTGARKEPLAGVTVRIAGMPLGGITDESGRFMIINVPSGKVEVKAGLIGYGPVSVQNVDVAADNTTRLDIEMKESVVGMAETIVSARRPVVEIHRTSNIATVNREQMQALPVQELQDIVNLQAGVVDGHFRGGRTGEVQYQVDGVSVNNAYNNSSTLKLDRSLLEEVQVISGTFDAEYGQAMSGVVNAVLKRGTEQFHWDAELFSGGPFYPGSDRRLVDFRFRPASQQNYQVTAHGPTRLPKTTYLVSARHYLNDEWVWGERRFRPGDSSDVATLQFRPTGDGARVPLGETREWSGITKLTNRSFANLEFSWQAILNVTDARALKYAYRLNPDGASKQRTISLVQGMDFTHTLTTSRFYTLSARQNYFHYRDFAYESVWDPHYDDYGPVRGASEYENGAIVQGVDFTRFRQKTNGAVLKGSYVDQLSKERQLKVGAEFQAPHVSFGVPGYLRYGADTSSGGAERLMRVTEYSPEYPGVREYRPFLGAAFAQEEIEWNDLTVRAGARFEYFDARSYLPSDLSNPANSISGVPQSHDVRTTAKYSVAPRIGVSYPIHKNAALFFAYGHFYQFPGLGQIFEHADYDELKDLQAGETSPTMGNPDIKPERTVQYQFGYKHAINEFLGLDVTTFFKDIRDLLGVEFVETYNGAQYSRLTNVDFGDVIGFTVSVNQRGKGLFSSTVDYTWQSAQGNSSDPRETAARAAGGEDPRPRSVPFNWDQKHTLNVTMTLAKPQRFNVSTAIRIASGQPYTPEIETGFGGGLEANSGRKPMGMVVDLRGSRAVELFGIGCSAFGRVFNLTDTRAFNGFVFANSGSPYYSRFPVRDAATLADPTRFYGPRRVELGLTLNVAN</sequence>
<dbReference type="GO" id="GO:0015344">
    <property type="term" value="F:siderophore uptake transmembrane transporter activity"/>
    <property type="evidence" value="ECO:0007669"/>
    <property type="project" value="TreeGrafter"/>
</dbReference>
<dbReference type="GO" id="GO:0044718">
    <property type="term" value="P:siderophore transmembrane transport"/>
    <property type="evidence" value="ECO:0007669"/>
    <property type="project" value="TreeGrafter"/>
</dbReference>
<accession>A0A933W2B8</accession>
<dbReference type="GO" id="GO:0030246">
    <property type="term" value="F:carbohydrate binding"/>
    <property type="evidence" value="ECO:0007669"/>
    <property type="project" value="InterPro"/>
</dbReference>
<evidence type="ECO:0000256" key="4">
    <source>
        <dbReference type="ARBA" id="ARBA00022692"/>
    </source>
</evidence>
<keyword evidence="3 10" id="KW-1134">Transmembrane beta strand</keyword>
<evidence type="ECO:0000256" key="3">
    <source>
        <dbReference type="ARBA" id="ARBA00022452"/>
    </source>
</evidence>
<comment type="caution">
    <text evidence="15">The sequence shown here is derived from an EMBL/GenBank/DDBJ whole genome shotgun (WGS) entry which is preliminary data.</text>
</comment>
<dbReference type="SUPFAM" id="SSF56935">
    <property type="entry name" value="Porins"/>
    <property type="match status" value="1"/>
</dbReference>
<keyword evidence="5" id="KW-0732">Signal</keyword>
<keyword evidence="8 15" id="KW-0675">Receptor</keyword>
<dbReference type="Proteomes" id="UP000696931">
    <property type="component" value="Unassembled WGS sequence"/>
</dbReference>
<evidence type="ECO:0000256" key="12">
    <source>
        <dbReference type="SAM" id="MobiDB-lite"/>
    </source>
</evidence>
<evidence type="ECO:0000259" key="13">
    <source>
        <dbReference type="Pfam" id="PF00593"/>
    </source>
</evidence>
<keyword evidence="9 10" id="KW-0998">Cell outer membrane</keyword>
<dbReference type="AlphaFoldDB" id="A0A933W2B8"/>
<dbReference type="PANTHER" id="PTHR30069:SF29">
    <property type="entry name" value="HEMOGLOBIN AND HEMOGLOBIN-HAPTOGLOBIN-BINDING PROTEIN 1-RELATED"/>
    <property type="match status" value="1"/>
</dbReference>
<feature type="compositionally biased region" description="Basic and acidic residues" evidence="12">
    <location>
        <begin position="732"/>
        <end position="748"/>
    </location>
</feature>
<keyword evidence="7 10" id="KW-0472">Membrane</keyword>
<comment type="subcellular location">
    <subcellularLocation>
        <location evidence="1 10">Cell outer membrane</location>
        <topology evidence="1 10">Multi-pass membrane protein</topology>
    </subcellularLocation>
</comment>
<evidence type="ECO:0000256" key="10">
    <source>
        <dbReference type="PROSITE-ProRule" id="PRU01360"/>
    </source>
</evidence>
<dbReference type="InterPro" id="IPR013784">
    <property type="entry name" value="Carb-bd-like_fold"/>
</dbReference>
<evidence type="ECO:0000259" key="14">
    <source>
        <dbReference type="Pfam" id="PF07715"/>
    </source>
</evidence>
<evidence type="ECO:0000256" key="2">
    <source>
        <dbReference type="ARBA" id="ARBA00022448"/>
    </source>
</evidence>
<comment type="similarity">
    <text evidence="10 11">Belongs to the TonB-dependent receptor family.</text>
</comment>
<dbReference type="PROSITE" id="PS52016">
    <property type="entry name" value="TONB_DEPENDENT_REC_3"/>
    <property type="match status" value="1"/>
</dbReference>
<evidence type="ECO:0000256" key="6">
    <source>
        <dbReference type="ARBA" id="ARBA00023077"/>
    </source>
</evidence>
<name>A0A933W2B8_UNCEI</name>
<evidence type="ECO:0000256" key="5">
    <source>
        <dbReference type="ARBA" id="ARBA00022729"/>
    </source>
</evidence>
<dbReference type="Gene3D" id="2.60.40.1120">
    <property type="entry name" value="Carboxypeptidase-like, regulatory domain"/>
    <property type="match status" value="1"/>
</dbReference>